<protein>
    <recommendedName>
        <fullName evidence="3">Signal transduction histidine kinase subgroup 3 dimerisation and phosphoacceptor domain-containing protein</fullName>
    </recommendedName>
</protein>
<proteinExistence type="predicted"/>
<accession>A0A5M3W1U4</accession>
<dbReference type="AlphaFoldDB" id="A0A5M3W1U4"/>
<dbReference type="EMBL" id="BLAD01000063">
    <property type="protein sequence ID" value="GES02995.1"/>
    <property type="molecule type" value="Genomic_DNA"/>
</dbReference>
<name>A0A5M3W1U4_9ACTN</name>
<sequence length="71" mass="7164">MSVTVRGAAGDGLTVEIRNPWPVGAGTAGIPGAGTGLIGLAERAGLAGGRLEHGRTGSGDFRLWAWLPWPA</sequence>
<comment type="caution">
    <text evidence="1">The sequence shown here is derived from an EMBL/GenBank/DDBJ whole genome shotgun (WGS) entry which is preliminary data.</text>
</comment>
<keyword evidence="2" id="KW-1185">Reference proteome</keyword>
<evidence type="ECO:0000313" key="1">
    <source>
        <dbReference type="EMBL" id="GES02995.1"/>
    </source>
</evidence>
<organism evidence="1 2">
    <name type="scientific">Acrocarpospora corrugata</name>
    <dbReference type="NCBI Taxonomy" id="35763"/>
    <lineage>
        <taxon>Bacteria</taxon>
        <taxon>Bacillati</taxon>
        <taxon>Actinomycetota</taxon>
        <taxon>Actinomycetes</taxon>
        <taxon>Streptosporangiales</taxon>
        <taxon>Streptosporangiaceae</taxon>
        <taxon>Acrocarpospora</taxon>
    </lineage>
</organism>
<evidence type="ECO:0000313" key="2">
    <source>
        <dbReference type="Proteomes" id="UP000334990"/>
    </source>
</evidence>
<gene>
    <name evidence="1" type="ORF">Acor_50610</name>
</gene>
<reference evidence="1 2" key="1">
    <citation type="submission" date="2019-10" db="EMBL/GenBank/DDBJ databases">
        <title>Whole genome shotgun sequence of Acrocarpospora corrugata NBRC 13972.</title>
        <authorList>
            <person name="Ichikawa N."/>
            <person name="Kimura A."/>
            <person name="Kitahashi Y."/>
            <person name="Komaki H."/>
            <person name="Oguchi A."/>
        </authorList>
    </citation>
    <scope>NUCLEOTIDE SEQUENCE [LARGE SCALE GENOMIC DNA]</scope>
    <source>
        <strain evidence="1 2">NBRC 13972</strain>
    </source>
</reference>
<evidence type="ECO:0008006" key="3">
    <source>
        <dbReference type="Google" id="ProtNLM"/>
    </source>
</evidence>
<dbReference type="InterPro" id="IPR036890">
    <property type="entry name" value="HATPase_C_sf"/>
</dbReference>
<dbReference type="Gene3D" id="3.30.565.10">
    <property type="entry name" value="Histidine kinase-like ATPase, C-terminal domain"/>
    <property type="match status" value="1"/>
</dbReference>
<dbReference type="Proteomes" id="UP000334990">
    <property type="component" value="Unassembled WGS sequence"/>
</dbReference>